<feature type="non-terminal residue" evidence="1">
    <location>
        <position position="62"/>
    </location>
</feature>
<dbReference type="EMBL" id="JACVVK020000062">
    <property type="protein sequence ID" value="KAK7497056.1"/>
    <property type="molecule type" value="Genomic_DNA"/>
</dbReference>
<dbReference type="AlphaFoldDB" id="A0ABD0LD41"/>
<proteinExistence type="predicted"/>
<accession>A0ABD0LD41</accession>
<evidence type="ECO:0000313" key="2">
    <source>
        <dbReference type="Proteomes" id="UP001519460"/>
    </source>
</evidence>
<organism evidence="1 2">
    <name type="scientific">Batillaria attramentaria</name>
    <dbReference type="NCBI Taxonomy" id="370345"/>
    <lineage>
        <taxon>Eukaryota</taxon>
        <taxon>Metazoa</taxon>
        <taxon>Spiralia</taxon>
        <taxon>Lophotrochozoa</taxon>
        <taxon>Mollusca</taxon>
        <taxon>Gastropoda</taxon>
        <taxon>Caenogastropoda</taxon>
        <taxon>Sorbeoconcha</taxon>
        <taxon>Cerithioidea</taxon>
        <taxon>Batillariidae</taxon>
        <taxon>Batillaria</taxon>
    </lineage>
</organism>
<reference evidence="1 2" key="1">
    <citation type="journal article" date="2023" name="Sci. Data">
        <title>Genome assembly of the Korean intertidal mud-creeper Batillaria attramentaria.</title>
        <authorList>
            <person name="Patra A.K."/>
            <person name="Ho P.T."/>
            <person name="Jun S."/>
            <person name="Lee S.J."/>
            <person name="Kim Y."/>
            <person name="Won Y.J."/>
        </authorList>
    </citation>
    <scope>NUCLEOTIDE SEQUENCE [LARGE SCALE GENOMIC DNA]</scope>
    <source>
        <strain evidence="1">Wonlab-2016</strain>
    </source>
</reference>
<name>A0ABD0LD41_9CAEN</name>
<protein>
    <submittedName>
        <fullName evidence="1">Uncharacterized protein</fullName>
    </submittedName>
</protein>
<keyword evidence="2" id="KW-1185">Reference proteome</keyword>
<dbReference type="Proteomes" id="UP001519460">
    <property type="component" value="Unassembled WGS sequence"/>
</dbReference>
<evidence type="ECO:0000313" key="1">
    <source>
        <dbReference type="EMBL" id="KAK7497056.1"/>
    </source>
</evidence>
<sequence length="62" mass="7219">MTPGAHDDYRQLILNPDARKDQSDVIKKEAVSVYRFYMDAEQAWRELRGKNVITEVKNPVVL</sequence>
<comment type="caution">
    <text evidence="1">The sequence shown here is derived from an EMBL/GenBank/DDBJ whole genome shotgun (WGS) entry which is preliminary data.</text>
</comment>
<gene>
    <name evidence="1" type="ORF">BaRGS_00011792</name>
</gene>